<dbReference type="RefSeq" id="WP_271435476.1">
    <property type="nucleotide sequence ID" value="NZ_CP073355.1"/>
</dbReference>
<dbReference type="Proteomes" id="UP001056539">
    <property type="component" value="Chromosome"/>
</dbReference>
<evidence type="ECO:0000256" key="2">
    <source>
        <dbReference type="ARBA" id="ARBA00022517"/>
    </source>
</evidence>
<comment type="similarity">
    <text evidence="3">Belongs to the RimP family.</text>
</comment>
<protein>
    <recommendedName>
        <fullName evidence="3">Ribosome maturation factor RimP</fullName>
    </recommendedName>
</protein>
<evidence type="ECO:0000313" key="5">
    <source>
        <dbReference type="EMBL" id="URA10346.1"/>
    </source>
</evidence>
<keyword evidence="2 3" id="KW-0690">Ribosome biogenesis</keyword>
<evidence type="ECO:0000256" key="3">
    <source>
        <dbReference type="HAMAP-Rule" id="MF_01077"/>
    </source>
</evidence>
<dbReference type="GO" id="GO:0005829">
    <property type="term" value="C:cytosol"/>
    <property type="evidence" value="ECO:0007669"/>
    <property type="project" value="TreeGrafter"/>
</dbReference>
<evidence type="ECO:0000313" key="6">
    <source>
        <dbReference type="Proteomes" id="UP001056539"/>
    </source>
</evidence>
<organism evidence="5 6">
    <name type="scientific">Thermospira aquatica</name>
    <dbReference type="NCBI Taxonomy" id="2828656"/>
    <lineage>
        <taxon>Bacteria</taxon>
        <taxon>Pseudomonadati</taxon>
        <taxon>Spirochaetota</taxon>
        <taxon>Spirochaetia</taxon>
        <taxon>Brevinematales</taxon>
        <taxon>Thermospiraceae</taxon>
        <taxon>Thermospira</taxon>
    </lineage>
</organism>
<dbReference type="AlphaFoldDB" id="A0AAX3BDP3"/>
<dbReference type="GO" id="GO:0006412">
    <property type="term" value="P:translation"/>
    <property type="evidence" value="ECO:0007669"/>
    <property type="project" value="TreeGrafter"/>
</dbReference>
<dbReference type="EMBL" id="CP073355">
    <property type="protein sequence ID" value="URA10346.1"/>
    <property type="molecule type" value="Genomic_DNA"/>
</dbReference>
<feature type="domain" description="Ribosome maturation factor RimP N-terminal" evidence="4">
    <location>
        <begin position="8"/>
        <end position="81"/>
    </location>
</feature>
<evidence type="ECO:0000256" key="1">
    <source>
        <dbReference type="ARBA" id="ARBA00022490"/>
    </source>
</evidence>
<proteinExistence type="inferred from homology"/>
<dbReference type="InterPro" id="IPR028989">
    <property type="entry name" value="RimP_N"/>
</dbReference>
<name>A0AAX3BDP3_9SPIR</name>
<dbReference type="PANTHER" id="PTHR33867">
    <property type="entry name" value="RIBOSOME MATURATION FACTOR RIMP"/>
    <property type="match status" value="1"/>
</dbReference>
<keyword evidence="6" id="KW-1185">Reference proteome</keyword>
<dbReference type="Gene3D" id="3.30.300.70">
    <property type="entry name" value="RimP-like superfamily, N-terminal"/>
    <property type="match status" value="1"/>
</dbReference>
<comment type="function">
    <text evidence="3">Required for maturation of 30S ribosomal subunits.</text>
</comment>
<dbReference type="PANTHER" id="PTHR33867:SF1">
    <property type="entry name" value="RIBOSOME MATURATION FACTOR RIMP"/>
    <property type="match status" value="1"/>
</dbReference>
<dbReference type="KEGG" id="taqu:KDW03_00650"/>
<evidence type="ECO:0000259" key="4">
    <source>
        <dbReference type="Pfam" id="PF02576"/>
    </source>
</evidence>
<dbReference type="SUPFAM" id="SSF75420">
    <property type="entry name" value="YhbC-like, N-terminal domain"/>
    <property type="match status" value="1"/>
</dbReference>
<sequence>MREKELEIVQNTVETLGFILVESFFQGGRRPSSLTVVIHNPGGEVTSQDCERVSQVIAQRLAVEVGFDHEYALVVESPGVERKLKNIREVEIFRDKVMRLVVRNFQEYGLPDSVVVTKIDRIEENSLVFTFNGKTYTIPWERLSQVKLHFDIKEYLKEEG</sequence>
<keyword evidence="1 3" id="KW-0963">Cytoplasm</keyword>
<dbReference type="InterPro" id="IPR003728">
    <property type="entry name" value="Ribosome_maturation_RimP"/>
</dbReference>
<dbReference type="InterPro" id="IPR035956">
    <property type="entry name" value="RimP_N_sf"/>
</dbReference>
<reference evidence="5" key="1">
    <citation type="submission" date="2021-04" db="EMBL/GenBank/DDBJ databases">
        <authorList>
            <person name="Postec A."/>
        </authorList>
    </citation>
    <scope>NUCLEOTIDE SEQUENCE</scope>
    <source>
        <strain evidence="5">F1F22</strain>
    </source>
</reference>
<dbReference type="GO" id="GO:0000028">
    <property type="term" value="P:ribosomal small subunit assembly"/>
    <property type="evidence" value="ECO:0007669"/>
    <property type="project" value="TreeGrafter"/>
</dbReference>
<comment type="subcellular location">
    <subcellularLocation>
        <location evidence="3">Cytoplasm</location>
    </subcellularLocation>
</comment>
<gene>
    <name evidence="3" type="primary">rimP</name>
    <name evidence="5" type="ORF">KDW03_00650</name>
</gene>
<reference evidence="5" key="2">
    <citation type="submission" date="2022-06" db="EMBL/GenBank/DDBJ databases">
        <title>Thermospira aquatica gen. nov., sp. nov.</title>
        <authorList>
            <person name="Ben Ali Gam Z."/>
            <person name="Labat M."/>
        </authorList>
    </citation>
    <scope>NUCLEOTIDE SEQUENCE</scope>
    <source>
        <strain evidence="5">F1F22</strain>
    </source>
</reference>
<accession>A0AAX3BDP3</accession>
<dbReference type="Pfam" id="PF02576">
    <property type="entry name" value="RimP_N"/>
    <property type="match status" value="1"/>
</dbReference>
<dbReference type="HAMAP" id="MF_01077">
    <property type="entry name" value="RimP"/>
    <property type="match status" value="1"/>
</dbReference>